<protein>
    <recommendedName>
        <fullName evidence="4">Transmembrane protein</fullName>
    </recommendedName>
</protein>
<reference evidence="2" key="1">
    <citation type="journal article" date="2020" name="New Phytol.">
        <title>Comparative genomics reveals dynamic genome evolution in host specialist ectomycorrhizal fungi.</title>
        <authorList>
            <person name="Lofgren L.A."/>
            <person name="Nguyen N.H."/>
            <person name="Vilgalys R."/>
            <person name="Ruytinx J."/>
            <person name="Liao H.L."/>
            <person name="Branco S."/>
            <person name="Kuo A."/>
            <person name="LaButti K."/>
            <person name="Lipzen A."/>
            <person name="Andreopoulos W."/>
            <person name="Pangilinan J."/>
            <person name="Riley R."/>
            <person name="Hundley H."/>
            <person name="Na H."/>
            <person name="Barry K."/>
            <person name="Grigoriev I.V."/>
            <person name="Stajich J.E."/>
            <person name="Kennedy P.G."/>
        </authorList>
    </citation>
    <scope>NUCLEOTIDE SEQUENCE</scope>
    <source>
        <strain evidence="2">S12</strain>
    </source>
</reference>
<keyword evidence="3" id="KW-1185">Reference proteome</keyword>
<evidence type="ECO:0000313" key="2">
    <source>
        <dbReference type="EMBL" id="KAG1804973.1"/>
    </source>
</evidence>
<proteinExistence type="predicted"/>
<dbReference type="GeneID" id="64604546"/>
<evidence type="ECO:0000313" key="3">
    <source>
        <dbReference type="Proteomes" id="UP000719766"/>
    </source>
</evidence>
<gene>
    <name evidence="2" type="ORF">HD556DRAFT_495754</name>
</gene>
<organism evidence="2 3">
    <name type="scientific">Suillus plorans</name>
    <dbReference type="NCBI Taxonomy" id="116603"/>
    <lineage>
        <taxon>Eukaryota</taxon>
        <taxon>Fungi</taxon>
        <taxon>Dikarya</taxon>
        <taxon>Basidiomycota</taxon>
        <taxon>Agaricomycotina</taxon>
        <taxon>Agaricomycetes</taxon>
        <taxon>Agaricomycetidae</taxon>
        <taxon>Boletales</taxon>
        <taxon>Suillineae</taxon>
        <taxon>Suillaceae</taxon>
        <taxon>Suillus</taxon>
    </lineage>
</organism>
<keyword evidence="1" id="KW-1133">Transmembrane helix</keyword>
<accession>A0A9P7J6H0</accession>
<dbReference type="RefSeq" id="XP_041166588.1">
    <property type="nucleotide sequence ID" value="XM_041310782.1"/>
</dbReference>
<evidence type="ECO:0008006" key="4">
    <source>
        <dbReference type="Google" id="ProtNLM"/>
    </source>
</evidence>
<keyword evidence="1" id="KW-0472">Membrane</keyword>
<feature type="transmembrane region" description="Helical" evidence="1">
    <location>
        <begin position="20"/>
        <end position="42"/>
    </location>
</feature>
<name>A0A9P7J6H0_9AGAM</name>
<dbReference type="EMBL" id="JABBWE010000003">
    <property type="protein sequence ID" value="KAG1804973.1"/>
    <property type="molecule type" value="Genomic_DNA"/>
</dbReference>
<dbReference type="AlphaFoldDB" id="A0A9P7J6H0"/>
<dbReference type="Proteomes" id="UP000719766">
    <property type="component" value="Unassembled WGS sequence"/>
</dbReference>
<comment type="caution">
    <text evidence="2">The sequence shown here is derived from an EMBL/GenBank/DDBJ whole genome shotgun (WGS) entry which is preliminary data.</text>
</comment>
<evidence type="ECO:0000256" key="1">
    <source>
        <dbReference type="SAM" id="Phobius"/>
    </source>
</evidence>
<sequence>MMNNITKWGICVRVPALHFFFFFFPPLLLVAFIAGALVFDFLTSSSSLSSSGALPSPSPVGTAGSPGVATGSAGGFSSPAFSSVVAVSVGGGTVSSVVGTTAFATLVGASAGAGVSSVACTGAAGGSASPALKRARGSGSGDASGFSEGIKLFLSSPTRLLIDPERELRFPREEMCSAGSKGEPGFGEDLELFLPSALRRLPNPARVEPMPPKVDPAGIDQLDLTPNPVVAFKLEPHPVLPEEPQVGELTGSVCSADC</sequence>
<keyword evidence="1" id="KW-0812">Transmembrane</keyword>